<evidence type="ECO:0000313" key="1">
    <source>
        <dbReference type="EMBL" id="MQN80359.1"/>
    </source>
</evidence>
<name>A0A6G1TZL1_9BACT</name>
<accession>A0A6G1TZL1</accession>
<reference evidence="1 2" key="1">
    <citation type="submission" date="2019-09" db="EMBL/GenBank/DDBJ databases">
        <title>Distinct polysaccharide growth profiles of human intestinal Prevotella copri isolates.</title>
        <authorList>
            <person name="Fehlner-Peach H."/>
            <person name="Magnabosco C."/>
            <person name="Raghavan V."/>
            <person name="Scher J.U."/>
            <person name="Tett A."/>
            <person name="Cox L.M."/>
            <person name="Gottsegen C."/>
            <person name="Watters A."/>
            <person name="Wiltshire- Gordon J.D."/>
            <person name="Segata N."/>
            <person name="Bonneau R."/>
            <person name="Littman D.R."/>
        </authorList>
    </citation>
    <scope>NUCLEOTIDE SEQUENCE [LARGE SCALE GENOMIC DNA]</scope>
    <source>
        <strain evidence="2">iA622</strain>
    </source>
</reference>
<comment type="caution">
    <text evidence="1">The sequence shown here is derived from an EMBL/GenBank/DDBJ whole genome shotgun (WGS) entry which is preliminary data.</text>
</comment>
<dbReference type="EMBL" id="VZCB01000046">
    <property type="protein sequence ID" value="MQN80359.1"/>
    <property type="molecule type" value="Genomic_DNA"/>
</dbReference>
<evidence type="ECO:0008006" key="3">
    <source>
        <dbReference type="Google" id="ProtNLM"/>
    </source>
</evidence>
<dbReference type="Proteomes" id="UP000480425">
    <property type="component" value="Unassembled WGS sequence"/>
</dbReference>
<dbReference type="SUPFAM" id="SSF56601">
    <property type="entry name" value="beta-lactamase/transpeptidase-like"/>
    <property type="match status" value="1"/>
</dbReference>
<dbReference type="RefSeq" id="WP_153122774.1">
    <property type="nucleotide sequence ID" value="NZ_VZCB01000046.1"/>
</dbReference>
<dbReference type="Gene3D" id="3.30.450.330">
    <property type="match status" value="1"/>
</dbReference>
<gene>
    <name evidence="1" type="ORF">F7D73_05230</name>
</gene>
<dbReference type="InterPro" id="IPR012338">
    <property type="entry name" value="Beta-lactam/transpept-like"/>
</dbReference>
<proteinExistence type="predicted"/>
<sequence length="74" mass="8170">MTRTSEVVTNKGNTSGIIHTDDGIYADFCGYFPVEKPKYTVFVSYKRPEIPVSGGGMAGQTFRTIAEQIMKTCK</sequence>
<dbReference type="OrthoDB" id="9804124at2"/>
<protein>
    <recommendedName>
        <fullName evidence="3">Penicillin-binding protein transpeptidase domain-containing protein</fullName>
    </recommendedName>
</protein>
<evidence type="ECO:0000313" key="2">
    <source>
        <dbReference type="Proteomes" id="UP000480425"/>
    </source>
</evidence>
<dbReference type="AlphaFoldDB" id="A0A6G1TZL1"/>
<organism evidence="1 2">
    <name type="scientific">Segatella copri</name>
    <dbReference type="NCBI Taxonomy" id="165179"/>
    <lineage>
        <taxon>Bacteria</taxon>
        <taxon>Pseudomonadati</taxon>
        <taxon>Bacteroidota</taxon>
        <taxon>Bacteroidia</taxon>
        <taxon>Bacteroidales</taxon>
        <taxon>Prevotellaceae</taxon>
        <taxon>Segatella</taxon>
    </lineage>
</organism>